<dbReference type="Gene3D" id="3.60.21.10">
    <property type="match status" value="1"/>
</dbReference>
<dbReference type="GO" id="GO:0004519">
    <property type="term" value="F:endonuclease activity"/>
    <property type="evidence" value="ECO:0007669"/>
    <property type="project" value="UniProtKB-KW"/>
</dbReference>
<protein>
    <recommendedName>
        <fullName evidence="3 7">Nuclease SbcCD subunit D</fullName>
    </recommendedName>
</protein>
<evidence type="ECO:0000256" key="7">
    <source>
        <dbReference type="RuleBase" id="RU363069"/>
    </source>
</evidence>
<comment type="similarity">
    <text evidence="1 7">Belongs to the SbcD family.</text>
</comment>
<feature type="domain" description="Calcineurin-like phosphoesterase" evidence="8">
    <location>
        <begin position="1"/>
        <end position="219"/>
    </location>
</feature>
<dbReference type="OrthoDB" id="9773856at2"/>
<comment type="caution">
    <text evidence="10">The sequence shown here is derived from an EMBL/GenBank/DDBJ whole genome shotgun (WGS) entry which is preliminary data.</text>
</comment>
<dbReference type="AlphaFoldDB" id="E7FWB8"/>
<reference evidence="10" key="1">
    <citation type="submission" date="2011-01" db="EMBL/GenBank/DDBJ databases">
        <authorList>
            <person name="Muzny D."/>
            <person name="Qin X."/>
            <person name="Buhay C."/>
            <person name="Dugan-Rocha S."/>
            <person name="Ding Y."/>
            <person name="Chen G."/>
            <person name="Hawes A."/>
            <person name="Holder M."/>
            <person name="Jhangiani S."/>
            <person name="Johnson A."/>
            <person name="Khan Z."/>
            <person name="Li Z."/>
            <person name="Liu W."/>
            <person name="Liu X."/>
            <person name="Perez L."/>
            <person name="Shen H."/>
            <person name="Wang Q."/>
            <person name="Watt J."/>
            <person name="Xi L."/>
            <person name="Xin Y."/>
            <person name="Zhou J."/>
            <person name="Deng J."/>
            <person name="Jiang H."/>
            <person name="Liu Y."/>
            <person name="Qu J."/>
            <person name="Song X.-Z."/>
            <person name="Zhang L."/>
            <person name="Villasana D."/>
            <person name="Johnson A."/>
            <person name="Liu J."/>
            <person name="Liyanage D."/>
            <person name="Lorensuhewa L."/>
            <person name="Robinson T."/>
            <person name="Song A."/>
            <person name="Song B.-B."/>
            <person name="Dinh H."/>
            <person name="Thornton R."/>
            <person name="Coyle M."/>
            <person name="Francisco L."/>
            <person name="Jackson L."/>
            <person name="Javaid M."/>
            <person name="Korchina V."/>
            <person name="Kovar C."/>
            <person name="Mata R."/>
            <person name="Mathew T."/>
            <person name="Ngo R."/>
            <person name="Nguyen L."/>
            <person name="Nguyen N."/>
            <person name="Okwuonu G."/>
            <person name="Ongeri F."/>
            <person name="Pham C."/>
            <person name="Simmons D."/>
            <person name="Wilczek-Boney K."/>
            <person name="Hale W."/>
            <person name="Jakkamsetti A."/>
            <person name="Pham P."/>
            <person name="Ruth R."/>
            <person name="San Lucas F."/>
            <person name="Warren J."/>
            <person name="Zhang J."/>
            <person name="Zhao Z."/>
            <person name="Zhou C."/>
            <person name="Zhu D."/>
            <person name="Lee S."/>
            <person name="Bess C."/>
            <person name="Blankenburg K."/>
            <person name="Forbes L."/>
            <person name="Fu Q."/>
            <person name="Gubbala S."/>
            <person name="Hirani K."/>
            <person name="Jayaseelan J.C."/>
            <person name="Lara F."/>
            <person name="Munidasa M."/>
            <person name="Palculict T."/>
            <person name="Patil S."/>
            <person name="Pu L.-L."/>
            <person name="Saada N."/>
            <person name="Tang L."/>
            <person name="Weissenberger G."/>
            <person name="Zhu Y."/>
            <person name="Hemphill L."/>
            <person name="Shang Y."/>
            <person name="Youmans B."/>
            <person name="Ayvaz T."/>
            <person name="Ross M."/>
            <person name="Santibanez J."/>
            <person name="Aqrawi P."/>
            <person name="Gross S."/>
            <person name="Joshi V."/>
            <person name="Fowler G."/>
            <person name="Nazareth L."/>
            <person name="Reid J."/>
            <person name="Worley K."/>
            <person name="Petrosino J."/>
            <person name="Highlander S."/>
            <person name="Gibbs R."/>
        </authorList>
    </citation>
    <scope>NUCLEOTIDE SEQUENCE [LARGE SCALE GENOMIC DNA]</scope>
    <source>
        <strain evidence="10">ATCC 19414</strain>
    </source>
</reference>
<dbReference type="InterPro" id="IPR004843">
    <property type="entry name" value="Calcineurin-like_PHP"/>
</dbReference>
<dbReference type="STRING" id="1648.A2I91_04005"/>
<dbReference type="GO" id="GO:0006310">
    <property type="term" value="P:DNA recombination"/>
    <property type="evidence" value="ECO:0007669"/>
    <property type="project" value="UniProtKB-KW"/>
</dbReference>
<comment type="subunit">
    <text evidence="2 7">Heterodimer of SbcC and SbcD.</text>
</comment>
<proteinExistence type="inferred from homology"/>
<evidence type="ECO:0000256" key="2">
    <source>
        <dbReference type="ARBA" id="ARBA00011322"/>
    </source>
</evidence>
<dbReference type="InterPro" id="IPR050535">
    <property type="entry name" value="DNA_Repair-Maintenance_Comp"/>
</dbReference>
<gene>
    <name evidence="7 10" type="primary">sbcD</name>
    <name evidence="10" type="ORF">HMPREF0357_11295</name>
</gene>
<dbReference type="GO" id="GO:0006260">
    <property type="term" value="P:DNA replication"/>
    <property type="evidence" value="ECO:0007669"/>
    <property type="project" value="UniProtKB-KW"/>
</dbReference>
<name>E7FWB8_ERYRH</name>
<evidence type="ECO:0000256" key="1">
    <source>
        <dbReference type="ARBA" id="ARBA00010555"/>
    </source>
</evidence>
<dbReference type="PANTHER" id="PTHR30337">
    <property type="entry name" value="COMPONENT OF ATP-DEPENDENT DSDNA EXONUCLEASE"/>
    <property type="match status" value="1"/>
</dbReference>
<feature type="domain" description="Nuclease SbcCD subunit D C-terminal" evidence="9">
    <location>
        <begin position="265"/>
        <end position="352"/>
    </location>
</feature>
<dbReference type="InterPro" id="IPR004593">
    <property type="entry name" value="SbcD"/>
</dbReference>
<organism evidence="10 11">
    <name type="scientific">Erysipelothrix rhusiopathiae ATCC 19414</name>
    <dbReference type="NCBI Taxonomy" id="525280"/>
    <lineage>
        <taxon>Bacteria</taxon>
        <taxon>Bacillati</taxon>
        <taxon>Bacillota</taxon>
        <taxon>Erysipelotrichia</taxon>
        <taxon>Erysipelotrichales</taxon>
        <taxon>Erysipelotrichaceae</taxon>
        <taxon>Erysipelothrix</taxon>
    </lineage>
</organism>
<dbReference type="RefSeq" id="WP_003775362.1">
    <property type="nucleotide sequence ID" value="NZ_ACLK02000002.1"/>
</dbReference>
<keyword evidence="4 7" id="KW-0540">Nuclease</keyword>
<dbReference type="SUPFAM" id="SSF56300">
    <property type="entry name" value="Metallo-dependent phosphatases"/>
    <property type="match status" value="1"/>
</dbReference>
<dbReference type="CDD" id="cd00840">
    <property type="entry name" value="MPP_Mre11_N"/>
    <property type="match status" value="1"/>
</dbReference>
<keyword evidence="11" id="KW-1185">Reference proteome</keyword>
<dbReference type="EMBL" id="ACLK02000002">
    <property type="protein sequence ID" value="EFY09188.1"/>
    <property type="molecule type" value="Genomic_DNA"/>
</dbReference>
<evidence type="ECO:0000256" key="6">
    <source>
        <dbReference type="ARBA" id="ARBA00022839"/>
    </source>
</evidence>
<evidence type="ECO:0000256" key="4">
    <source>
        <dbReference type="ARBA" id="ARBA00022722"/>
    </source>
</evidence>
<sequence length="379" mass="43065">MKIVHIADLHIGRRLNDLSLLEDQRYVLNQIIESLDTIKPHVLLIAGDVYDKANPSAEAFEVWNDFLTQLSHRNIQVLIISGNHDSQERLGVGRALFEEHDIYLVSHYTGSIPVVTLQDDLGPVHFHMIPYIKPSMVRNYHPEFTGTTFQEAFEFIFQDLKINQEDRNVAIAHQFVIGNGTTPILSDSEIGPSVGGLDAIDASLFQKFDYVALGHIHRPQAIGRETIRYAGSPLKYSFSECMHTKQLPIIDLDRDVAISFVELKPLRDVRILKGPLQHLYELGKEDRTEDYIHAILTDDIIQGDALHKLRSVYQNLVSLDFDNARTSSKSSLSRATEILDQKPFDLFNAFFTTLNGRDFNQEESDIVKAVIDEIQEESL</sequence>
<evidence type="ECO:0000259" key="8">
    <source>
        <dbReference type="Pfam" id="PF00149"/>
    </source>
</evidence>
<keyword evidence="7" id="KW-0255">Endonuclease</keyword>
<dbReference type="InterPro" id="IPR041796">
    <property type="entry name" value="Mre11_N"/>
</dbReference>
<dbReference type="GO" id="GO:0008408">
    <property type="term" value="F:3'-5' exonuclease activity"/>
    <property type="evidence" value="ECO:0007669"/>
    <property type="project" value="InterPro"/>
</dbReference>
<comment type="function">
    <text evidence="7">SbcCD cleaves DNA hairpin structures. These structures can inhibit DNA replication and are intermediates in certain DNA recombination reactions. The complex acts as a 3'-&gt;5' double strand exonuclease that can open hairpins. It also has a 5' single-strand endonuclease activity.</text>
</comment>
<evidence type="ECO:0000259" key="9">
    <source>
        <dbReference type="Pfam" id="PF12320"/>
    </source>
</evidence>
<keyword evidence="6 7" id="KW-0269">Exonuclease</keyword>
<evidence type="ECO:0000256" key="3">
    <source>
        <dbReference type="ARBA" id="ARBA00013365"/>
    </source>
</evidence>
<evidence type="ECO:0000313" key="11">
    <source>
        <dbReference type="Proteomes" id="UP000003028"/>
    </source>
</evidence>
<dbReference type="InterPro" id="IPR029052">
    <property type="entry name" value="Metallo-depent_PP-like"/>
</dbReference>
<keyword evidence="7" id="KW-0235">DNA replication</keyword>
<dbReference type="Pfam" id="PF12320">
    <property type="entry name" value="SbcD_C"/>
    <property type="match status" value="1"/>
</dbReference>
<keyword evidence="5 7" id="KW-0378">Hydrolase</keyword>
<dbReference type="Pfam" id="PF00149">
    <property type="entry name" value="Metallophos"/>
    <property type="match status" value="1"/>
</dbReference>
<dbReference type="Proteomes" id="UP000003028">
    <property type="component" value="Unassembled WGS sequence"/>
</dbReference>
<dbReference type="InterPro" id="IPR026843">
    <property type="entry name" value="SbcD_C"/>
</dbReference>
<evidence type="ECO:0000313" key="10">
    <source>
        <dbReference type="EMBL" id="EFY09188.1"/>
    </source>
</evidence>
<evidence type="ECO:0000256" key="5">
    <source>
        <dbReference type="ARBA" id="ARBA00022801"/>
    </source>
</evidence>
<dbReference type="NCBIfam" id="TIGR00619">
    <property type="entry name" value="sbcd"/>
    <property type="match status" value="1"/>
</dbReference>
<dbReference type="PANTHER" id="PTHR30337:SF0">
    <property type="entry name" value="NUCLEASE SBCCD SUBUNIT D"/>
    <property type="match status" value="1"/>
</dbReference>
<keyword evidence="7" id="KW-0233">DNA recombination</keyword>
<accession>E7FWB8</accession>